<keyword evidence="1" id="KW-1133">Transmembrane helix</keyword>
<feature type="transmembrane region" description="Helical" evidence="1">
    <location>
        <begin position="51"/>
        <end position="68"/>
    </location>
</feature>
<evidence type="ECO:0008006" key="3">
    <source>
        <dbReference type="Google" id="ProtNLM"/>
    </source>
</evidence>
<feature type="transmembrane region" description="Helical" evidence="1">
    <location>
        <begin position="142"/>
        <end position="162"/>
    </location>
</feature>
<feature type="transmembrane region" description="Helical" evidence="1">
    <location>
        <begin position="116"/>
        <end position="136"/>
    </location>
</feature>
<dbReference type="AlphaFoldDB" id="A0A0F9PVS0"/>
<keyword evidence="1" id="KW-0472">Membrane</keyword>
<keyword evidence="1" id="KW-0812">Transmembrane</keyword>
<feature type="transmembrane region" description="Helical" evidence="1">
    <location>
        <begin position="74"/>
        <end position="95"/>
    </location>
</feature>
<reference evidence="2" key="1">
    <citation type="journal article" date="2015" name="Nature">
        <title>Complex archaea that bridge the gap between prokaryotes and eukaryotes.</title>
        <authorList>
            <person name="Spang A."/>
            <person name="Saw J.H."/>
            <person name="Jorgensen S.L."/>
            <person name="Zaremba-Niedzwiedzka K."/>
            <person name="Martijn J."/>
            <person name="Lind A.E."/>
            <person name="van Eijk R."/>
            <person name="Schleper C."/>
            <person name="Guy L."/>
            <person name="Ettema T.J."/>
        </authorList>
    </citation>
    <scope>NUCLEOTIDE SEQUENCE</scope>
</reference>
<sequence>MYILFLKEVTFEYFFIAIFFSFLPDLDIFLMPLKRIFKSNYLEHRAGSHSYIIGIMMSAIINVIYSVLTQKSFFIAFIIGMVFYGLHVSLDLLTTTKIPCFYPFSKKEYCFYIEKAGSSFTLLSSWIFLIILVLIYNISPEVFLFVMVINFYTYFFLIYYFYRSFTKVWINLHLKDNQKYFPGVLPFYFFIFEYEIAQNGISLSIEKKSHFSKSKVIYRNKSILDSEEMALFKEGLKLCKNDYYFAKWTVLPIFFRIEGMFSIRFFFIEPMVKARAMYIQYDFSLLTHQVIAFNRGYGPIQPK</sequence>
<protein>
    <recommendedName>
        <fullName evidence="3">Metal-dependent hydrolase</fullName>
    </recommendedName>
</protein>
<dbReference type="InterPro" id="IPR007404">
    <property type="entry name" value="YdjM-like"/>
</dbReference>
<proteinExistence type="predicted"/>
<name>A0A0F9PVS0_9ZZZZ</name>
<gene>
    <name evidence="2" type="ORF">LCGC14_0795240</name>
</gene>
<dbReference type="Pfam" id="PF04307">
    <property type="entry name" value="YdjM"/>
    <property type="match status" value="1"/>
</dbReference>
<organism evidence="2">
    <name type="scientific">marine sediment metagenome</name>
    <dbReference type="NCBI Taxonomy" id="412755"/>
    <lineage>
        <taxon>unclassified sequences</taxon>
        <taxon>metagenomes</taxon>
        <taxon>ecological metagenomes</taxon>
    </lineage>
</organism>
<comment type="caution">
    <text evidence="2">The sequence shown here is derived from an EMBL/GenBank/DDBJ whole genome shotgun (WGS) entry which is preliminary data.</text>
</comment>
<dbReference type="EMBL" id="LAZR01002115">
    <property type="protein sequence ID" value="KKN34294.1"/>
    <property type="molecule type" value="Genomic_DNA"/>
</dbReference>
<accession>A0A0F9PVS0</accession>
<feature type="transmembrane region" description="Helical" evidence="1">
    <location>
        <begin position="12"/>
        <end position="30"/>
    </location>
</feature>
<evidence type="ECO:0000313" key="2">
    <source>
        <dbReference type="EMBL" id="KKN34294.1"/>
    </source>
</evidence>
<evidence type="ECO:0000256" key="1">
    <source>
        <dbReference type="SAM" id="Phobius"/>
    </source>
</evidence>